<evidence type="ECO:0000313" key="4">
    <source>
        <dbReference type="Proteomes" id="UP001550850"/>
    </source>
</evidence>
<evidence type="ECO:0000256" key="2">
    <source>
        <dbReference type="SAM" id="Phobius"/>
    </source>
</evidence>
<dbReference type="RefSeq" id="WP_108954396.1">
    <property type="nucleotide sequence ID" value="NZ_BEVZ01000004.1"/>
</dbReference>
<dbReference type="Proteomes" id="UP001550850">
    <property type="component" value="Unassembled WGS sequence"/>
</dbReference>
<protein>
    <recommendedName>
        <fullName evidence="5">Integral membrane protein</fullName>
    </recommendedName>
</protein>
<dbReference type="EMBL" id="JBEZUR010000001">
    <property type="protein sequence ID" value="MEU3552707.1"/>
    <property type="molecule type" value="Genomic_DNA"/>
</dbReference>
<feature type="region of interest" description="Disordered" evidence="1">
    <location>
        <begin position="54"/>
        <end position="73"/>
    </location>
</feature>
<proteinExistence type="predicted"/>
<organism evidence="3 4">
    <name type="scientific">Streptomyces fragilis</name>
    <dbReference type="NCBI Taxonomy" id="67301"/>
    <lineage>
        <taxon>Bacteria</taxon>
        <taxon>Bacillati</taxon>
        <taxon>Actinomycetota</taxon>
        <taxon>Actinomycetes</taxon>
        <taxon>Kitasatosporales</taxon>
        <taxon>Streptomycetaceae</taxon>
        <taxon>Streptomyces</taxon>
    </lineage>
</organism>
<accession>A0ABV2YAF2</accession>
<keyword evidence="4" id="KW-1185">Reference proteome</keyword>
<comment type="caution">
    <text evidence="3">The sequence shown here is derived from an EMBL/GenBank/DDBJ whole genome shotgun (WGS) entry which is preliminary data.</text>
</comment>
<keyword evidence="2" id="KW-0812">Transmembrane</keyword>
<evidence type="ECO:0000313" key="3">
    <source>
        <dbReference type="EMBL" id="MEU3552707.1"/>
    </source>
</evidence>
<gene>
    <name evidence="3" type="ORF">AB0E65_00490</name>
</gene>
<keyword evidence="2" id="KW-1133">Transmembrane helix</keyword>
<feature type="transmembrane region" description="Helical" evidence="2">
    <location>
        <begin position="31"/>
        <end position="49"/>
    </location>
</feature>
<name>A0ABV2YAF2_9ACTN</name>
<keyword evidence="2" id="KW-0472">Membrane</keyword>
<evidence type="ECO:0000256" key="1">
    <source>
        <dbReference type="SAM" id="MobiDB-lite"/>
    </source>
</evidence>
<evidence type="ECO:0008006" key="5">
    <source>
        <dbReference type="Google" id="ProtNLM"/>
    </source>
</evidence>
<sequence>MNSLKGFGILAAFGGLIYVMSKADRLDRLVLVFTVAVVAGSLLLWAAAVRRARQDRRAARGPGRGVSRRAARN</sequence>
<reference evidence="3 4" key="1">
    <citation type="submission" date="2024-06" db="EMBL/GenBank/DDBJ databases">
        <title>The Natural Products Discovery Center: Release of the First 8490 Sequenced Strains for Exploring Actinobacteria Biosynthetic Diversity.</title>
        <authorList>
            <person name="Kalkreuter E."/>
            <person name="Kautsar S.A."/>
            <person name="Yang D."/>
            <person name="Bader C.D."/>
            <person name="Teijaro C.N."/>
            <person name="Fluegel L."/>
            <person name="Davis C.M."/>
            <person name="Simpson J.R."/>
            <person name="Lauterbach L."/>
            <person name="Steele A.D."/>
            <person name="Gui C."/>
            <person name="Meng S."/>
            <person name="Li G."/>
            <person name="Viehrig K."/>
            <person name="Ye F."/>
            <person name="Su P."/>
            <person name="Kiefer A.F."/>
            <person name="Nichols A."/>
            <person name="Cepeda A.J."/>
            <person name="Yan W."/>
            <person name="Fan B."/>
            <person name="Jiang Y."/>
            <person name="Adhikari A."/>
            <person name="Zheng C.-J."/>
            <person name="Schuster L."/>
            <person name="Cowan T.M."/>
            <person name="Smanski M.J."/>
            <person name="Chevrette M.G."/>
            <person name="De Carvalho L.P.S."/>
            <person name="Shen B."/>
        </authorList>
    </citation>
    <scope>NUCLEOTIDE SEQUENCE [LARGE SCALE GENOMIC DNA]</scope>
    <source>
        <strain evidence="3 4">NPDC038104</strain>
    </source>
</reference>